<keyword evidence="3" id="KW-1185">Reference proteome</keyword>
<accession>A0AAD5WFF8</accession>
<dbReference type="AlphaFoldDB" id="A0AAD5WFF8"/>
<feature type="region of interest" description="Disordered" evidence="1">
    <location>
        <begin position="1"/>
        <end position="30"/>
    </location>
</feature>
<protein>
    <submittedName>
        <fullName evidence="2">Uncharacterized protein</fullName>
    </submittedName>
</protein>
<dbReference type="Proteomes" id="UP001196413">
    <property type="component" value="Unassembled WGS sequence"/>
</dbReference>
<name>A0AAD5WFF8_PARTN</name>
<gene>
    <name evidence="2" type="ORF">KIN20_029290</name>
</gene>
<sequence>MTPPLKHKNQEEAADGCYPPARFSKDGTSPYFIGKNKMARKRIEKSSNRLTKFGFGGEGFISENKQEIPSLSSATLNGSNGMSFDFHADPKLRRVKEVIVSIVDSERKRENDKELHDAIASVSSKSMEMLIGGKPKKSKCWEKQGIASINDFKMASGGDIVKEMKQVVCDRENISDVTGTVGGFAPPSSENVEISKRYLGTKKVTPVFSAPPPIKRALHMMDIGGGSGAHSNETGLHTEPTLKHFDANLNFTD</sequence>
<reference evidence="2" key="1">
    <citation type="submission" date="2021-06" db="EMBL/GenBank/DDBJ databases">
        <title>Parelaphostrongylus tenuis whole genome reference sequence.</title>
        <authorList>
            <person name="Garwood T.J."/>
            <person name="Larsen P.A."/>
            <person name="Fountain-Jones N.M."/>
            <person name="Garbe J.R."/>
            <person name="Macchietto M.G."/>
            <person name="Kania S.A."/>
            <person name="Gerhold R.W."/>
            <person name="Richards J.E."/>
            <person name="Wolf T.M."/>
        </authorList>
    </citation>
    <scope>NUCLEOTIDE SEQUENCE</scope>
    <source>
        <strain evidence="2">MNPRO001-30</strain>
        <tissue evidence="2">Meninges</tissue>
    </source>
</reference>
<dbReference type="EMBL" id="JAHQIW010006113">
    <property type="protein sequence ID" value="KAJ1368210.1"/>
    <property type="molecule type" value="Genomic_DNA"/>
</dbReference>
<evidence type="ECO:0000313" key="3">
    <source>
        <dbReference type="Proteomes" id="UP001196413"/>
    </source>
</evidence>
<evidence type="ECO:0000256" key="1">
    <source>
        <dbReference type="SAM" id="MobiDB-lite"/>
    </source>
</evidence>
<organism evidence="2 3">
    <name type="scientific">Parelaphostrongylus tenuis</name>
    <name type="common">Meningeal worm</name>
    <dbReference type="NCBI Taxonomy" id="148309"/>
    <lineage>
        <taxon>Eukaryota</taxon>
        <taxon>Metazoa</taxon>
        <taxon>Ecdysozoa</taxon>
        <taxon>Nematoda</taxon>
        <taxon>Chromadorea</taxon>
        <taxon>Rhabditida</taxon>
        <taxon>Rhabditina</taxon>
        <taxon>Rhabditomorpha</taxon>
        <taxon>Strongyloidea</taxon>
        <taxon>Metastrongylidae</taxon>
        <taxon>Parelaphostrongylus</taxon>
    </lineage>
</organism>
<evidence type="ECO:0000313" key="2">
    <source>
        <dbReference type="EMBL" id="KAJ1368210.1"/>
    </source>
</evidence>
<comment type="caution">
    <text evidence="2">The sequence shown here is derived from an EMBL/GenBank/DDBJ whole genome shotgun (WGS) entry which is preliminary data.</text>
</comment>
<proteinExistence type="predicted"/>